<gene>
    <name evidence="2" type="ORF">BN850_0081040</name>
</gene>
<organism evidence="2">
    <name type="scientific">Fusarium clavum</name>
    <dbReference type="NCBI Taxonomy" id="2594811"/>
    <lineage>
        <taxon>Eukaryota</taxon>
        <taxon>Fungi</taxon>
        <taxon>Dikarya</taxon>
        <taxon>Ascomycota</taxon>
        <taxon>Pezizomycotina</taxon>
        <taxon>Sordariomycetes</taxon>
        <taxon>Hypocreomycetidae</taxon>
        <taxon>Hypocreales</taxon>
        <taxon>Nectriaceae</taxon>
        <taxon>Fusarium</taxon>
        <taxon>Fusarium incarnatum-equiseti species complex</taxon>
    </lineage>
</organism>
<feature type="compositionally biased region" description="Low complexity" evidence="1">
    <location>
        <begin position="358"/>
        <end position="372"/>
    </location>
</feature>
<feature type="compositionally biased region" description="Polar residues" evidence="1">
    <location>
        <begin position="230"/>
        <end position="297"/>
    </location>
</feature>
<feature type="compositionally biased region" description="Low complexity" evidence="1">
    <location>
        <begin position="120"/>
        <end position="129"/>
    </location>
</feature>
<dbReference type="AlphaFoldDB" id="A0A090N5P7"/>
<protein>
    <submittedName>
        <fullName evidence="2">WGS project CBMI000000000 data, contig CS3069_c002348</fullName>
    </submittedName>
</protein>
<feature type="compositionally biased region" description="Basic and acidic residues" evidence="1">
    <location>
        <begin position="1"/>
        <end position="11"/>
    </location>
</feature>
<proteinExistence type="predicted"/>
<feature type="compositionally biased region" description="Polar residues" evidence="1">
    <location>
        <begin position="373"/>
        <end position="392"/>
    </location>
</feature>
<feature type="compositionally biased region" description="Low complexity" evidence="1">
    <location>
        <begin position="416"/>
        <end position="431"/>
    </location>
</feature>
<dbReference type="EMBL" id="CBMI010002346">
    <property type="protein sequence ID" value="CEG04901.1"/>
    <property type="molecule type" value="Genomic_DNA"/>
</dbReference>
<feature type="region of interest" description="Disordered" evidence="1">
    <location>
        <begin position="169"/>
        <end position="441"/>
    </location>
</feature>
<comment type="caution">
    <text evidence="2">The sequence shown here is derived from an EMBL/GenBank/DDBJ whole genome shotgun (WGS) entry which is preliminary data.</text>
</comment>
<feature type="compositionally biased region" description="Low complexity" evidence="1">
    <location>
        <begin position="96"/>
        <end position="112"/>
    </location>
</feature>
<sequence>MADRDDSDHDMIPAPGLEPEQSQDSNHEVEPEQNVESDQDIKRESESMELDSIPSIPEESTAKGADPDRDYPEAALSQDTSPSNDLPQYAPPQNAPSPDALAFDALALDGFPDAPPMDPGPLVLSDSDSSPPPDFPIDPELRDPDFSIATIEEPDEDFFRRSSVQSDVSLTFDGSDPARDTTVASTAPPQSPTPRPMPPVGPFRPIAPRPPGIAHNPQIPGLAPTAPMHSHSTPNGGPTNGHHQQYPQGNNAPRNGESSTNGQRQQQLSNHTNLGQRGTALPDSQHQPRGDNAQQNEENGRIISVTPRRPPLDQVVRRLSQIAEDHEDGASSNGTTSPGYVLTAQNSVEGSSNGLPENNAQENNAHQNGAQQPPHTNGQQPPRANGQHNRTAPQERISRFVERFDLDSQTDGSVVNGAPPNSAAPSGPTSPSEEKDSEEEL</sequence>
<feature type="compositionally biased region" description="Polar residues" evidence="1">
    <location>
        <begin position="77"/>
        <end position="86"/>
    </location>
</feature>
<evidence type="ECO:0000313" key="2">
    <source>
        <dbReference type="EMBL" id="CEG04901.1"/>
    </source>
</evidence>
<evidence type="ECO:0000256" key="1">
    <source>
        <dbReference type="SAM" id="MobiDB-lite"/>
    </source>
</evidence>
<feature type="region of interest" description="Disordered" evidence="1">
    <location>
        <begin position="1"/>
        <end position="143"/>
    </location>
</feature>
<feature type="compositionally biased region" description="Basic and acidic residues" evidence="1">
    <location>
        <begin position="396"/>
        <end position="406"/>
    </location>
</feature>
<accession>A0A090N5P7</accession>
<name>A0A090N5P7_9HYPO</name>
<feature type="compositionally biased region" description="Polar residues" evidence="1">
    <location>
        <begin position="330"/>
        <end position="356"/>
    </location>
</feature>
<feature type="compositionally biased region" description="Pro residues" evidence="1">
    <location>
        <begin position="189"/>
        <end position="211"/>
    </location>
</feature>
<reference evidence="2" key="1">
    <citation type="submission" date="2013-05" db="EMBL/GenBank/DDBJ databases">
        <title>Draft genome sequences of six wheat associated Fusarium spp. isolates.</title>
        <authorList>
            <person name="Moolhuijzen P.M."/>
            <person name="Manners J.M."/>
            <person name="Wilcox S."/>
            <person name="Bellgard M.I."/>
            <person name="Gardiner D.M."/>
        </authorList>
    </citation>
    <scope>NUCLEOTIDE SEQUENCE</scope>
    <source>
        <strain evidence="2">CS3069</strain>
    </source>
</reference>